<dbReference type="Pfam" id="PF01161">
    <property type="entry name" value="PBP"/>
    <property type="match status" value="1"/>
</dbReference>
<accession>A0A507DUB2</accession>
<dbReference type="AlphaFoldDB" id="A0A507DUB2"/>
<dbReference type="Proteomes" id="UP000318582">
    <property type="component" value="Unassembled WGS sequence"/>
</dbReference>
<evidence type="ECO:0008006" key="3">
    <source>
        <dbReference type="Google" id="ProtNLM"/>
    </source>
</evidence>
<keyword evidence="2" id="KW-1185">Reference proteome</keyword>
<comment type="caution">
    <text evidence="1">The sequence shown here is derived from an EMBL/GenBank/DDBJ whole genome shotgun (WGS) entry which is preliminary data.</text>
</comment>
<dbReference type="PANTHER" id="PTHR11362">
    <property type="entry name" value="PHOSPHATIDYLETHANOLAMINE-BINDING PROTEIN"/>
    <property type="match status" value="1"/>
</dbReference>
<evidence type="ECO:0000313" key="1">
    <source>
        <dbReference type="EMBL" id="TPX55339.1"/>
    </source>
</evidence>
<dbReference type="STRING" id="109895.A0A507DUB2"/>
<dbReference type="SUPFAM" id="SSF49777">
    <property type="entry name" value="PEBP-like"/>
    <property type="match status" value="1"/>
</dbReference>
<reference evidence="1 2" key="1">
    <citation type="journal article" date="2019" name="Sci. Rep.">
        <title>Comparative genomics of chytrid fungi reveal insights into the obligate biotrophic and pathogenic lifestyle of Synchytrium endobioticum.</title>
        <authorList>
            <person name="van de Vossenberg B.T.L.H."/>
            <person name="Warris S."/>
            <person name="Nguyen H.D.T."/>
            <person name="van Gent-Pelzer M.P.E."/>
            <person name="Joly D.L."/>
            <person name="van de Geest H.C."/>
            <person name="Bonants P.J.M."/>
            <person name="Smith D.S."/>
            <person name="Levesque C.A."/>
            <person name="van der Lee T.A.J."/>
        </authorList>
    </citation>
    <scope>NUCLEOTIDE SEQUENCE [LARGE SCALE GENOMIC DNA]</scope>
    <source>
        <strain evidence="1 2">CBS 809.83</strain>
    </source>
</reference>
<sequence length="531" mass="57957">MLLSSQASLRGAAASCLAVRRLACASPRRPAIAGLATTAADRAHSVAEQVLNAERAAITAQIKELEAKAGSDPVAQKALVKKRIELGYSDPANHVAFAEGKADVTEELFSTMHHKRWRSFLIPRLVKHETQHGIIGDVLPSALLPSVNLEVNFQNTDWLCAYGQPVPPVWTLYSPELTLTTGHAQDAPTRHFTIALIDIDRPDPDTKTYEEWCHWLVTDIPVTNRLVIPGGSSPLLAEPTEQFATMVTGASYVPTAPATPPQIPGNVLLPYVPAHPPASNPRRVHRYVLMVMEQTGGPGSVKVDVEALKEKAREMNARDKLIREKHGTPMWEKSVLGEGEEKLMVRERGLVLPIAKFMKTHELKLKGHGFFTSTWDIHTPAIFSQLGIHEPVYGTLKGATPKHTVHSLTTATALAASLPGPLATLSAQTLKNLNYATPPRPEPAHLLTKRGMEVQNRRTRDAAAAAKKVEKKGGKQEQAVVAANTVMPKTPRVSVLAAAAFVRNKEGDVAKGLKGEYVRAVKEKRYRYENV</sequence>
<dbReference type="Gene3D" id="3.90.280.10">
    <property type="entry name" value="PEBP-like"/>
    <property type="match status" value="1"/>
</dbReference>
<name>A0A507DUB2_9FUNG</name>
<dbReference type="InterPro" id="IPR035810">
    <property type="entry name" value="PEBP_euk"/>
</dbReference>
<organism evidence="1 2">
    <name type="scientific">Powellomyces hirtus</name>
    <dbReference type="NCBI Taxonomy" id="109895"/>
    <lineage>
        <taxon>Eukaryota</taxon>
        <taxon>Fungi</taxon>
        <taxon>Fungi incertae sedis</taxon>
        <taxon>Chytridiomycota</taxon>
        <taxon>Chytridiomycota incertae sedis</taxon>
        <taxon>Chytridiomycetes</taxon>
        <taxon>Spizellomycetales</taxon>
        <taxon>Powellomycetaceae</taxon>
        <taxon>Powellomyces</taxon>
    </lineage>
</organism>
<dbReference type="CDD" id="cd00866">
    <property type="entry name" value="PEBP_euk"/>
    <property type="match status" value="1"/>
</dbReference>
<protein>
    <recommendedName>
        <fullName evidence="3">PEBP-like protein</fullName>
    </recommendedName>
</protein>
<dbReference type="InterPro" id="IPR036610">
    <property type="entry name" value="PEBP-like_sf"/>
</dbReference>
<gene>
    <name evidence="1" type="ORF">PhCBS80983_g05400</name>
</gene>
<dbReference type="PANTHER" id="PTHR11362:SF82">
    <property type="entry name" value="PHOSPHATIDYLETHANOLAMINE-BINDING PROTEIN 4"/>
    <property type="match status" value="1"/>
</dbReference>
<evidence type="ECO:0000313" key="2">
    <source>
        <dbReference type="Proteomes" id="UP000318582"/>
    </source>
</evidence>
<dbReference type="InterPro" id="IPR008914">
    <property type="entry name" value="PEBP"/>
</dbReference>
<proteinExistence type="predicted"/>
<dbReference type="EMBL" id="QEAQ01000114">
    <property type="protein sequence ID" value="TPX55339.1"/>
    <property type="molecule type" value="Genomic_DNA"/>
</dbReference>